<keyword evidence="1" id="KW-0472">Membrane</keyword>
<feature type="transmembrane region" description="Helical" evidence="1">
    <location>
        <begin position="95"/>
        <end position="112"/>
    </location>
</feature>
<accession>A0ABP1QDD6</accession>
<feature type="signal peptide" evidence="2">
    <location>
        <begin position="1"/>
        <end position="24"/>
    </location>
</feature>
<feature type="chain" id="PRO_5045595388" evidence="2">
    <location>
        <begin position="25"/>
        <end position="129"/>
    </location>
</feature>
<dbReference type="EMBL" id="CAXLJM020000028">
    <property type="protein sequence ID" value="CAL8096990.1"/>
    <property type="molecule type" value="Genomic_DNA"/>
</dbReference>
<gene>
    <name evidence="3" type="ORF">ODALV1_LOCUS9510</name>
</gene>
<evidence type="ECO:0000256" key="2">
    <source>
        <dbReference type="SAM" id="SignalP"/>
    </source>
</evidence>
<comment type="caution">
    <text evidence="3">The sequence shown here is derived from an EMBL/GenBank/DDBJ whole genome shotgun (WGS) entry which is preliminary data.</text>
</comment>
<keyword evidence="2" id="KW-0732">Signal</keyword>
<reference evidence="3 4" key="1">
    <citation type="submission" date="2024-08" db="EMBL/GenBank/DDBJ databases">
        <authorList>
            <person name="Cucini C."/>
            <person name="Frati F."/>
        </authorList>
    </citation>
    <scope>NUCLEOTIDE SEQUENCE [LARGE SCALE GENOMIC DNA]</scope>
</reference>
<evidence type="ECO:0000313" key="4">
    <source>
        <dbReference type="Proteomes" id="UP001642540"/>
    </source>
</evidence>
<proteinExistence type="predicted"/>
<keyword evidence="4" id="KW-1185">Reference proteome</keyword>
<sequence>MTFEQFKILIIMKTLIAVFSQINSAILECKRDFVRNEAKLNDLFQLVYMTRKQCKIFADVVGASQIAVLFFLFSLTIIVWLMIIQAASVNFPKSLLLLIASIGIIQMGRFGYFTKLVETIQHEVRRNRC</sequence>
<keyword evidence="1" id="KW-0812">Transmembrane</keyword>
<evidence type="ECO:0000313" key="3">
    <source>
        <dbReference type="EMBL" id="CAL8096990.1"/>
    </source>
</evidence>
<evidence type="ECO:0000256" key="1">
    <source>
        <dbReference type="SAM" id="Phobius"/>
    </source>
</evidence>
<protein>
    <submittedName>
        <fullName evidence="3">Uncharacterized protein</fullName>
    </submittedName>
</protein>
<keyword evidence="1" id="KW-1133">Transmembrane helix</keyword>
<organism evidence="3 4">
    <name type="scientific">Orchesella dallaii</name>
    <dbReference type="NCBI Taxonomy" id="48710"/>
    <lineage>
        <taxon>Eukaryota</taxon>
        <taxon>Metazoa</taxon>
        <taxon>Ecdysozoa</taxon>
        <taxon>Arthropoda</taxon>
        <taxon>Hexapoda</taxon>
        <taxon>Collembola</taxon>
        <taxon>Entomobryomorpha</taxon>
        <taxon>Entomobryoidea</taxon>
        <taxon>Orchesellidae</taxon>
        <taxon>Orchesellinae</taxon>
        <taxon>Orchesella</taxon>
    </lineage>
</organism>
<dbReference type="Proteomes" id="UP001642540">
    <property type="component" value="Unassembled WGS sequence"/>
</dbReference>
<feature type="transmembrane region" description="Helical" evidence="1">
    <location>
        <begin position="56"/>
        <end position="83"/>
    </location>
</feature>
<name>A0ABP1QDD6_9HEXA</name>